<dbReference type="InterPro" id="IPR003877">
    <property type="entry name" value="SPRY_dom"/>
</dbReference>
<dbReference type="CDD" id="cd16040">
    <property type="entry name" value="SPRY_PRY_SNTX"/>
    <property type="match status" value="1"/>
</dbReference>
<evidence type="ECO:0000259" key="6">
    <source>
        <dbReference type="PROSITE" id="PS50119"/>
    </source>
</evidence>
<dbReference type="SMART" id="SM00449">
    <property type="entry name" value="SPRY"/>
    <property type="match status" value="1"/>
</dbReference>
<reference evidence="8" key="1">
    <citation type="submission" date="2025-08" db="UniProtKB">
        <authorList>
            <consortium name="Ensembl"/>
        </authorList>
    </citation>
    <scope>IDENTIFICATION</scope>
</reference>
<dbReference type="GeneTree" id="ENSGT01150000286950"/>
<evidence type="ECO:0000313" key="9">
    <source>
        <dbReference type="Proteomes" id="UP000694389"/>
    </source>
</evidence>
<reference evidence="8" key="2">
    <citation type="submission" date="2025-09" db="UniProtKB">
        <authorList>
            <consortium name="Ensembl"/>
        </authorList>
    </citation>
    <scope>IDENTIFICATION</scope>
</reference>
<evidence type="ECO:0000256" key="1">
    <source>
        <dbReference type="ARBA" id="ARBA00022723"/>
    </source>
</evidence>
<evidence type="ECO:0000259" key="7">
    <source>
        <dbReference type="PROSITE" id="PS50188"/>
    </source>
</evidence>
<dbReference type="Ensembl" id="ENSDLAT00005067100.1">
    <property type="protein sequence ID" value="ENSDLAP00005075667.1"/>
    <property type="gene ID" value="ENSDLAG00005027209.1"/>
</dbReference>
<keyword evidence="3" id="KW-0862">Zinc</keyword>
<keyword evidence="1" id="KW-0479">Metal-binding</keyword>
<evidence type="ECO:0000256" key="5">
    <source>
        <dbReference type="SAM" id="Coils"/>
    </source>
</evidence>
<dbReference type="InterPro" id="IPR001870">
    <property type="entry name" value="B30.2/SPRY"/>
</dbReference>
<dbReference type="Gene3D" id="2.60.120.920">
    <property type="match status" value="1"/>
</dbReference>
<dbReference type="AlphaFoldDB" id="A0A8P4KNH5"/>
<dbReference type="GO" id="GO:0005737">
    <property type="term" value="C:cytoplasm"/>
    <property type="evidence" value="ECO:0007669"/>
    <property type="project" value="UniProtKB-ARBA"/>
</dbReference>
<organism evidence="8 9">
    <name type="scientific">Dicentrarchus labrax</name>
    <name type="common">European seabass</name>
    <name type="synonym">Morone labrax</name>
    <dbReference type="NCBI Taxonomy" id="13489"/>
    <lineage>
        <taxon>Eukaryota</taxon>
        <taxon>Metazoa</taxon>
        <taxon>Chordata</taxon>
        <taxon>Craniata</taxon>
        <taxon>Vertebrata</taxon>
        <taxon>Euteleostomi</taxon>
        <taxon>Actinopterygii</taxon>
        <taxon>Neopterygii</taxon>
        <taxon>Teleostei</taxon>
        <taxon>Neoteleostei</taxon>
        <taxon>Acanthomorphata</taxon>
        <taxon>Eupercaria</taxon>
        <taxon>Moronidae</taxon>
        <taxon>Dicentrarchus</taxon>
    </lineage>
</organism>
<dbReference type="PANTHER" id="PTHR25465">
    <property type="entry name" value="B-BOX DOMAIN CONTAINING"/>
    <property type="match status" value="1"/>
</dbReference>
<dbReference type="PROSITE" id="PS50188">
    <property type="entry name" value="B302_SPRY"/>
    <property type="match status" value="1"/>
</dbReference>
<protein>
    <recommendedName>
        <fullName evidence="10">Tripartite motif-containing protein 16</fullName>
    </recommendedName>
</protein>
<dbReference type="InterPro" id="IPR006574">
    <property type="entry name" value="PRY"/>
</dbReference>
<dbReference type="SMART" id="SM00336">
    <property type="entry name" value="BBOX"/>
    <property type="match status" value="1"/>
</dbReference>
<sequence>MSCLTCLASYCPAHLEPHSSVPVLKEHRLVSATVPLQQKMCTKHNKLLEVYCQTDKKCICYLCVIDEHKNHCTVSAAAERDEEQEQLIMSQKKIQDVFQEREMVLTELVKTLKDFKSCSQAAVQTSDKIFDEMISSIKRKHTLAKQLINAREQTAVTQAEELQLQLEEEIAKLRRRHTELEQLSRTDDHIHFIQTFQSLSTSCESLYLPPEPADPPQHSFRTVTDCMSKLRNDIERLLRDTWPTILATVSNIDVVLPPVPKTREEFLHYYCPLTLNENSANKYLSVSQEYRRVTHQKYENYFSKKKKERFTNAMQVLCTQGLTERCYWEVSWSGGTVSVAVSYKDISRSSSHYSEFGNNDKSWSLECSPNGYSFQHNANSSTVSGPQSSTIGVYLDHKAGVLCFYSVSDKMTLLHKVHTTFGQPLYPGLGLKDDPYHHQSDIEAYAELIELC</sequence>
<dbReference type="PROSITE" id="PS50119">
    <property type="entry name" value="ZF_BBOX"/>
    <property type="match status" value="1"/>
</dbReference>
<proteinExistence type="predicted"/>
<evidence type="ECO:0008006" key="10">
    <source>
        <dbReference type="Google" id="ProtNLM"/>
    </source>
</evidence>
<dbReference type="InterPro" id="IPR043136">
    <property type="entry name" value="B30.2/SPRY_sf"/>
</dbReference>
<accession>A0A8P4KNH5</accession>
<dbReference type="SMART" id="SM00589">
    <property type="entry name" value="PRY"/>
    <property type="match status" value="1"/>
</dbReference>
<evidence type="ECO:0000256" key="4">
    <source>
        <dbReference type="PROSITE-ProRule" id="PRU00024"/>
    </source>
</evidence>
<feature type="domain" description="B box-type" evidence="6">
    <location>
        <begin position="36"/>
        <end position="76"/>
    </location>
</feature>
<dbReference type="Gene3D" id="4.10.830.40">
    <property type="match status" value="1"/>
</dbReference>
<dbReference type="CDD" id="cd19769">
    <property type="entry name" value="Bbox2_TRIM16-like"/>
    <property type="match status" value="1"/>
</dbReference>
<dbReference type="SUPFAM" id="SSF57845">
    <property type="entry name" value="B-box zinc-binding domain"/>
    <property type="match status" value="1"/>
</dbReference>
<dbReference type="InterPro" id="IPR000315">
    <property type="entry name" value="Znf_B-box"/>
</dbReference>
<dbReference type="InterPro" id="IPR013320">
    <property type="entry name" value="ConA-like_dom_sf"/>
</dbReference>
<keyword evidence="5" id="KW-0175">Coiled coil</keyword>
<dbReference type="Pfam" id="PF25600">
    <property type="entry name" value="TRIM_CC"/>
    <property type="match status" value="1"/>
</dbReference>
<dbReference type="Gene3D" id="3.30.160.60">
    <property type="entry name" value="Classic Zinc Finger"/>
    <property type="match status" value="1"/>
</dbReference>
<dbReference type="Pfam" id="PF00643">
    <property type="entry name" value="zf-B_box"/>
    <property type="match status" value="1"/>
</dbReference>
<dbReference type="Pfam" id="PF13765">
    <property type="entry name" value="PRY"/>
    <property type="match status" value="1"/>
</dbReference>
<dbReference type="Pfam" id="PF00622">
    <property type="entry name" value="SPRY"/>
    <property type="match status" value="1"/>
</dbReference>
<name>A0A8P4KNH5_DICLA</name>
<keyword evidence="9" id="KW-1185">Reference proteome</keyword>
<dbReference type="PANTHER" id="PTHR25465:SF5">
    <property type="entry name" value="E3 UBIQUITIN_ISG15 LIGASE TRIM25-RELATED"/>
    <property type="match status" value="1"/>
</dbReference>
<evidence type="ECO:0000256" key="3">
    <source>
        <dbReference type="ARBA" id="ARBA00022833"/>
    </source>
</evidence>
<dbReference type="SUPFAM" id="SSF49899">
    <property type="entry name" value="Concanavalin A-like lectins/glucanases"/>
    <property type="match status" value="1"/>
</dbReference>
<keyword evidence="2 4" id="KW-0863">Zinc-finger</keyword>
<evidence type="ECO:0000313" key="8">
    <source>
        <dbReference type="Ensembl" id="ENSDLAP00005075667.1"/>
    </source>
</evidence>
<dbReference type="InterPro" id="IPR051051">
    <property type="entry name" value="E3_ubiq-ligase_TRIM/RNF"/>
</dbReference>
<feature type="coiled-coil region" evidence="5">
    <location>
        <begin position="149"/>
        <end position="183"/>
    </location>
</feature>
<feature type="domain" description="B30.2/SPRY" evidence="7">
    <location>
        <begin position="253"/>
        <end position="447"/>
    </location>
</feature>
<dbReference type="Proteomes" id="UP000694389">
    <property type="component" value="Unassembled WGS sequence"/>
</dbReference>
<evidence type="ECO:0000256" key="2">
    <source>
        <dbReference type="ARBA" id="ARBA00022771"/>
    </source>
</evidence>
<dbReference type="GO" id="GO:0008270">
    <property type="term" value="F:zinc ion binding"/>
    <property type="evidence" value="ECO:0007669"/>
    <property type="project" value="UniProtKB-KW"/>
</dbReference>
<dbReference type="InterPro" id="IPR058030">
    <property type="entry name" value="TRIM8/14/16/25/29/45/65_CC"/>
</dbReference>